<dbReference type="GO" id="GO:0000166">
    <property type="term" value="F:nucleotide binding"/>
    <property type="evidence" value="ECO:0007669"/>
    <property type="project" value="InterPro"/>
</dbReference>
<name>E7QSA7_HALPU</name>
<feature type="coiled-coil region" evidence="1">
    <location>
        <begin position="71"/>
        <end position="127"/>
    </location>
</feature>
<dbReference type="Gene3D" id="1.20.5.1230">
    <property type="entry name" value="Apolipoprotein A-I"/>
    <property type="match status" value="1"/>
</dbReference>
<comment type="caution">
    <text evidence="3">The sequence shown here is derived from an EMBL/GenBank/DDBJ whole genome shotgun (WGS) entry which is preliminary data.</text>
</comment>
<dbReference type="InterPro" id="IPR010995">
    <property type="entry name" value="DNA_repair_Rad51/TF_NusA_a-hlx"/>
</dbReference>
<dbReference type="SUPFAM" id="SSF47794">
    <property type="entry name" value="Rad51 N-terminal domain-like"/>
    <property type="match status" value="1"/>
</dbReference>
<sequence>MTMKVICENGLTLDCKGYKAVDSGVILMDDEDRKNVVGFVPSEHLEYVVSEDVFEENRELLGVPEPEIESPEELDDQLDRFEREVAELEKNLDEQTEAMSEEEVELREEVEERRDHLQAHVESVQSQLSQVIDRAEHLRRLSESEEAVETEAGDADATAEAGASSAVEIDETSEDVEELRHELDDRLSAIEDRLETIAETGEASDESDDGDKAEAEETEGEEGAEMEAEGDGQHLERIDGLGDTYRSRLENAGIDSLEDLASAEPDDVAEAANVPQTRAEGWVEEASEEQRSNA</sequence>
<evidence type="ECO:0008006" key="5">
    <source>
        <dbReference type="Google" id="ProtNLM"/>
    </source>
</evidence>
<accession>E7QSA7</accession>
<feature type="compositionally biased region" description="Acidic residues" evidence="2">
    <location>
        <begin position="216"/>
        <end position="230"/>
    </location>
</feature>
<evidence type="ECO:0000256" key="1">
    <source>
        <dbReference type="SAM" id="Coils"/>
    </source>
</evidence>
<feature type="region of interest" description="Disordered" evidence="2">
    <location>
        <begin position="256"/>
        <end position="294"/>
    </location>
</feature>
<feature type="compositionally biased region" description="Acidic residues" evidence="2">
    <location>
        <begin position="144"/>
        <end position="154"/>
    </location>
</feature>
<dbReference type="eggNOG" id="arCOG06234">
    <property type="taxonomic scope" value="Archaea"/>
</dbReference>
<gene>
    <name evidence="3" type="ORF">ZOD2009_08399</name>
</gene>
<evidence type="ECO:0000313" key="4">
    <source>
        <dbReference type="Proteomes" id="UP000003751"/>
    </source>
</evidence>
<dbReference type="Proteomes" id="UP000003751">
    <property type="component" value="Unassembled WGS sequence"/>
</dbReference>
<protein>
    <recommendedName>
        <fullName evidence="5">Helix-hairpin-helix domain-containing protein</fullName>
    </recommendedName>
</protein>
<dbReference type="STRING" id="797209.GCA_000376445_00362"/>
<feature type="compositionally biased region" description="Basic and acidic residues" evidence="2">
    <location>
        <begin position="178"/>
        <end position="196"/>
    </location>
</feature>
<dbReference type="AlphaFoldDB" id="E7QSA7"/>
<evidence type="ECO:0000313" key="3">
    <source>
        <dbReference type="EMBL" id="EFW92876.1"/>
    </source>
</evidence>
<dbReference type="Gene3D" id="1.10.150.20">
    <property type="entry name" value="5' to 3' exonuclease, C-terminal subdomain"/>
    <property type="match status" value="1"/>
</dbReference>
<feature type="compositionally biased region" description="Low complexity" evidence="2">
    <location>
        <begin position="155"/>
        <end position="167"/>
    </location>
</feature>
<proteinExistence type="predicted"/>
<dbReference type="PATRIC" id="fig|797209.4.peg.1680"/>
<dbReference type="Pfam" id="PF14520">
    <property type="entry name" value="HHH_5"/>
    <property type="match status" value="1"/>
</dbReference>
<feature type="compositionally biased region" description="Acidic residues" evidence="2">
    <location>
        <begin position="168"/>
        <end position="177"/>
    </location>
</feature>
<evidence type="ECO:0000256" key="2">
    <source>
        <dbReference type="SAM" id="MobiDB-lite"/>
    </source>
</evidence>
<organism evidence="3 4">
    <name type="scientific">Haladaptatus paucihalophilus DX253</name>
    <dbReference type="NCBI Taxonomy" id="797209"/>
    <lineage>
        <taxon>Archaea</taxon>
        <taxon>Methanobacteriati</taxon>
        <taxon>Methanobacteriota</taxon>
        <taxon>Stenosarchaea group</taxon>
        <taxon>Halobacteria</taxon>
        <taxon>Halobacteriales</taxon>
        <taxon>Haladaptataceae</taxon>
        <taxon>Haladaptatus</taxon>
    </lineage>
</organism>
<feature type="region of interest" description="Disordered" evidence="2">
    <location>
        <begin position="141"/>
        <end position="242"/>
    </location>
</feature>
<keyword evidence="1" id="KW-0175">Coiled coil</keyword>
<feature type="compositionally biased region" description="Basic and acidic residues" evidence="2">
    <location>
        <begin position="231"/>
        <end position="242"/>
    </location>
</feature>
<reference evidence="3 4" key="1">
    <citation type="journal article" date="2014" name="ISME J.">
        <title>Trehalose/2-sulfotrehalose biosynthesis and glycine-betaine uptake are widely spread mechanisms for osmoadaptation in the Halobacteriales.</title>
        <authorList>
            <person name="Youssef N.H."/>
            <person name="Savage-Ashlock K.N."/>
            <person name="McCully A.L."/>
            <person name="Luedtke B."/>
            <person name="Shaw E.I."/>
            <person name="Hoff W.D."/>
            <person name="Elshahed M.S."/>
        </authorList>
    </citation>
    <scope>NUCLEOTIDE SEQUENCE [LARGE SCALE GENOMIC DNA]</scope>
    <source>
        <strain evidence="3 4">DX253</strain>
    </source>
</reference>
<dbReference type="EMBL" id="AEMG01000006">
    <property type="protein sequence ID" value="EFW92876.1"/>
    <property type="molecule type" value="Genomic_DNA"/>
</dbReference>